<dbReference type="AlphaFoldDB" id="A0A9N9ZHE7"/>
<dbReference type="Pfam" id="PF00232">
    <property type="entry name" value="Glyco_hydro_1"/>
    <property type="match status" value="1"/>
</dbReference>
<comment type="function">
    <text evidence="6">Plays an important role in cellulose degradation. Shows hydrolytic activity against several glycosidic compounds.</text>
</comment>
<evidence type="ECO:0000256" key="7">
    <source>
        <dbReference type="RuleBase" id="RU003690"/>
    </source>
</evidence>
<evidence type="ECO:0000313" key="9">
    <source>
        <dbReference type="Proteomes" id="UP000775872"/>
    </source>
</evidence>
<dbReference type="Gene3D" id="3.20.20.80">
    <property type="entry name" value="Glycosidases"/>
    <property type="match status" value="1"/>
</dbReference>
<dbReference type="PRINTS" id="PR00131">
    <property type="entry name" value="GLHYDRLASE1"/>
</dbReference>
<evidence type="ECO:0000256" key="2">
    <source>
        <dbReference type="ARBA" id="ARBA00010838"/>
    </source>
</evidence>
<evidence type="ECO:0000256" key="4">
    <source>
        <dbReference type="ARBA" id="ARBA00022801"/>
    </source>
</evidence>
<evidence type="ECO:0000256" key="3">
    <source>
        <dbReference type="ARBA" id="ARBA00012744"/>
    </source>
</evidence>
<keyword evidence="5" id="KW-0326">Glycosidase</keyword>
<dbReference type="PROSITE" id="PS00653">
    <property type="entry name" value="GLYCOSYL_HYDROL_F1_2"/>
    <property type="match status" value="1"/>
</dbReference>
<dbReference type="OrthoDB" id="65569at2759"/>
<dbReference type="InterPro" id="IPR033132">
    <property type="entry name" value="GH_1_N_CS"/>
</dbReference>
<dbReference type="Proteomes" id="UP000775872">
    <property type="component" value="Unassembled WGS sequence"/>
</dbReference>
<organism evidence="8 9">
    <name type="scientific">Clonostachys solani</name>
    <dbReference type="NCBI Taxonomy" id="160281"/>
    <lineage>
        <taxon>Eukaryota</taxon>
        <taxon>Fungi</taxon>
        <taxon>Dikarya</taxon>
        <taxon>Ascomycota</taxon>
        <taxon>Pezizomycotina</taxon>
        <taxon>Sordariomycetes</taxon>
        <taxon>Hypocreomycetidae</taxon>
        <taxon>Hypocreales</taxon>
        <taxon>Bionectriaceae</taxon>
        <taxon>Clonostachys</taxon>
    </lineage>
</organism>
<dbReference type="PANTHER" id="PTHR10353:SF36">
    <property type="entry name" value="LP05116P"/>
    <property type="match status" value="1"/>
</dbReference>
<comment type="similarity">
    <text evidence="2 7">Belongs to the glycosyl hydrolase 1 family.</text>
</comment>
<dbReference type="GO" id="GO:0080079">
    <property type="term" value="F:cellobiose glucosidase activity"/>
    <property type="evidence" value="ECO:0007669"/>
    <property type="project" value="UniProtKB-ARBA"/>
</dbReference>
<comment type="catalytic activity">
    <reaction evidence="1">
        <text>Hydrolysis of terminal, non-reducing beta-D-glucosyl residues with release of beta-D-glucose.</text>
        <dbReference type="EC" id="3.2.1.21"/>
    </reaction>
</comment>
<evidence type="ECO:0000256" key="6">
    <source>
        <dbReference type="ARBA" id="ARBA00056775"/>
    </source>
</evidence>
<dbReference type="EMBL" id="CABFOC020000058">
    <property type="protein sequence ID" value="CAH0055638.1"/>
    <property type="molecule type" value="Genomic_DNA"/>
</dbReference>
<keyword evidence="4" id="KW-0378">Hydrolase</keyword>
<reference evidence="8" key="1">
    <citation type="submission" date="2021-10" db="EMBL/GenBank/DDBJ databases">
        <authorList>
            <person name="Piombo E."/>
        </authorList>
    </citation>
    <scope>NUCLEOTIDE SEQUENCE</scope>
</reference>
<dbReference type="PANTHER" id="PTHR10353">
    <property type="entry name" value="GLYCOSYL HYDROLASE"/>
    <property type="match status" value="1"/>
</dbReference>
<sequence>MSLPKDFLWGFATSAYQIEGAAAQDGRAPSIWDTFCDIPGKISDGSSGAVACDSYNRWREDISLLKSLGAKVYRFSISWSRVIPLGGRNDPINQKGLDFYVRFAEALIEAGIQPFITLFHWDLPDALEKRYGGLLNQDEFAADFEHYARIIFAAIPRCKHWNTFNEPWASAAMGYGPGRMAPGRTSDRTRSPEGDSAREPWLAGHTLLIAHGLAVRAYRRTGQGGEIGIVLNGDFAYPWDADDPADVEAATRSIEFVISWFADPIYLGDYPASMRAQLGDRLPQFTDEERELVLGSNDFYGMNHYTSVYVRHKPRSARPAEEDLQGHVDVLTENKAGEPIGPETQLPSMRPHPRGFRDLLVWVSRRYHGPKIYVTENGTSIKGEKDLQRAEALHDEFRVDYFRNYVHAMADAVREDKVDVRGYMAWSLLDNFEWTQGYRVKFGTVFVDFRDHLKRYPKNSARSLEFLFNSLIKTSGAQ</sequence>
<gene>
    <name evidence="8" type="ORF">CSOL1703_00017742</name>
</gene>
<evidence type="ECO:0000256" key="5">
    <source>
        <dbReference type="ARBA" id="ARBA00023295"/>
    </source>
</evidence>
<dbReference type="EC" id="3.2.1.21" evidence="3"/>
<evidence type="ECO:0000313" key="8">
    <source>
        <dbReference type="EMBL" id="CAH0055638.1"/>
    </source>
</evidence>
<accession>A0A9N9ZHE7</accession>
<dbReference type="SUPFAM" id="SSF51445">
    <property type="entry name" value="(Trans)glycosidases"/>
    <property type="match status" value="1"/>
</dbReference>
<dbReference type="GO" id="GO:0030245">
    <property type="term" value="P:cellulose catabolic process"/>
    <property type="evidence" value="ECO:0007669"/>
    <property type="project" value="UniProtKB-ARBA"/>
</dbReference>
<dbReference type="InterPro" id="IPR017853">
    <property type="entry name" value="GH"/>
</dbReference>
<evidence type="ECO:0000256" key="1">
    <source>
        <dbReference type="ARBA" id="ARBA00000448"/>
    </source>
</evidence>
<dbReference type="InterPro" id="IPR001360">
    <property type="entry name" value="Glyco_hydro_1"/>
</dbReference>
<name>A0A9N9ZHE7_9HYPO</name>
<keyword evidence="9" id="KW-1185">Reference proteome</keyword>
<protein>
    <recommendedName>
        <fullName evidence="3">beta-glucosidase</fullName>
        <ecNumber evidence="3">3.2.1.21</ecNumber>
    </recommendedName>
</protein>
<comment type="caution">
    <text evidence="8">The sequence shown here is derived from an EMBL/GenBank/DDBJ whole genome shotgun (WGS) entry which is preliminary data.</text>
</comment>
<proteinExistence type="inferred from homology"/>
<dbReference type="FunFam" id="3.20.20.80:FF:000011">
    <property type="entry name" value="Cytosolic beta-glucosidase"/>
    <property type="match status" value="1"/>
</dbReference>